<reference evidence="2 3" key="1">
    <citation type="journal article" date="2020" name="G3 (Bethesda)">
        <title>Genetic Underpinnings of Host Manipulation by Ophiocordyceps as Revealed by Comparative Transcriptomics.</title>
        <authorList>
            <person name="Will I."/>
            <person name="Das B."/>
            <person name="Trinh T."/>
            <person name="Brachmann A."/>
            <person name="Ohm R.A."/>
            <person name="de Bekker C."/>
        </authorList>
    </citation>
    <scope>NUCLEOTIDE SEQUENCE [LARGE SCALE GENOMIC DNA]</scope>
    <source>
        <strain evidence="2 3">EC05</strain>
    </source>
</reference>
<name>A0A8H4Q899_9HYPO</name>
<feature type="chain" id="PRO_5034318515" evidence="1">
    <location>
        <begin position="20"/>
        <end position="66"/>
    </location>
</feature>
<dbReference type="Proteomes" id="UP000562929">
    <property type="component" value="Unassembled WGS sequence"/>
</dbReference>
<organism evidence="2 3">
    <name type="scientific">Ophiocordyceps camponoti-floridani</name>
    <dbReference type="NCBI Taxonomy" id="2030778"/>
    <lineage>
        <taxon>Eukaryota</taxon>
        <taxon>Fungi</taxon>
        <taxon>Dikarya</taxon>
        <taxon>Ascomycota</taxon>
        <taxon>Pezizomycotina</taxon>
        <taxon>Sordariomycetes</taxon>
        <taxon>Hypocreomycetidae</taxon>
        <taxon>Hypocreales</taxon>
        <taxon>Ophiocordycipitaceae</taxon>
        <taxon>Ophiocordyceps</taxon>
    </lineage>
</organism>
<protein>
    <submittedName>
        <fullName evidence="2">Uncharacterized protein</fullName>
    </submittedName>
</protein>
<evidence type="ECO:0000313" key="2">
    <source>
        <dbReference type="EMBL" id="KAF4589583.1"/>
    </source>
</evidence>
<comment type="caution">
    <text evidence="2">The sequence shown here is derived from an EMBL/GenBank/DDBJ whole genome shotgun (WGS) entry which is preliminary data.</text>
</comment>
<dbReference type="EMBL" id="JAACLJ010000003">
    <property type="protein sequence ID" value="KAF4589583.1"/>
    <property type="molecule type" value="Genomic_DNA"/>
</dbReference>
<evidence type="ECO:0000313" key="3">
    <source>
        <dbReference type="Proteomes" id="UP000562929"/>
    </source>
</evidence>
<evidence type="ECO:0000256" key="1">
    <source>
        <dbReference type="SAM" id="SignalP"/>
    </source>
</evidence>
<dbReference type="AlphaFoldDB" id="A0A8H4Q899"/>
<gene>
    <name evidence="2" type="ORF">GQ602_003472</name>
</gene>
<sequence>MRLAQLILLAMASTPLSISAPIPANRAGSGTASDILGAVSQGLGGGLTTGGLVTGIVGSGLGAGGI</sequence>
<keyword evidence="3" id="KW-1185">Reference proteome</keyword>
<accession>A0A8H4Q899</accession>
<proteinExistence type="predicted"/>
<keyword evidence="1" id="KW-0732">Signal</keyword>
<feature type="signal peptide" evidence="1">
    <location>
        <begin position="1"/>
        <end position="19"/>
    </location>
</feature>